<keyword evidence="7" id="KW-0819">tRNA processing</keyword>
<dbReference type="InterPro" id="IPR003358">
    <property type="entry name" value="tRNA_(Gua-N-7)_MeTrfase_Trmb"/>
</dbReference>
<dbReference type="AlphaFoldDB" id="A0A5C0UFM8"/>
<evidence type="ECO:0000313" key="9">
    <source>
        <dbReference type="Proteomes" id="UP000325155"/>
    </source>
</evidence>
<dbReference type="Gene3D" id="3.40.50.150">
    <property type="entry name" value="Vaccinia Virus protein VP39"/>
    <property type="match status" value="1"/>
</dbReference>
<gene>
    <name evidence="8" type="ORF">FZC35_00430</name>
</gene>
<keyword evidence="4" id="KW-0489">Methyltransferase</keyword>
<keyword evidence="5" id="KW-0808">Transferase</keyword>
<dbReference type="PANTHER" id="PTHR23417">
    <property type="entry name" value="3-DEOXY-D-MANNO-OCTULOSONIC-ACID TRANSFERASE/TRNA GUANINE-N 7 - -METHYLTRANSFERASE"/>
    <property type="match status" value="1"/>
</dbReference>
<dbReference type="KEGG" id="cip:FZC35_00430"/>
<name>A0A5C0UFM8_9PROT</name>
<dbReference type="RefSeq" id="WP_148980701.1">
    <property type="nucleotide sequence ID" value="NZ_CP043315.1"/>
</dbReference>
<evidence type="ECO:0000256" key="7">
    <source>
        <dbReference type="ARBA" id="ARBA00022694"/>
    </source>
</evidence>
<keyword evidence="9" id="KW-1185">Reference proteome</keyword>
<dbReference type="InterPro" id="IPR029063">
    <property type="entry name" value="SAM-dependent_MTases_sf"/>
</dbReference>
<dbReference type="EMBL" id="CP043315">
    <property type="protein sequence ID" value="QEK37854.1"/>
    <property type="molecule type" value="Genomic_DNA"/>
</dbReference>
<evidence type="ECO:0000256" key="3">
    <source>
        <dbReference type="ARBA" id="ARBA00011977"/>
    </source>
</evidence>
<dbReference type="OrthoDB" id="9802090at2"/>
<dbReference type="PROSITE" id="PS51625">
    <property type="entry name" value="SAM_MT_TRMB"/>
    <property type="match status" value="1"/>
</dbReference>
<dbReference type="GO" id="GO:0043527">
    <property type="term" value="C:tRNA methyltransferase complex"/>
    <property type="evidence" value="ECO:0007669"/>
    <property type="project" value="TreeGrafter"/>
</dbReference>
<dbReference type="PANTHER" id="PTHR23417:SF14">
    <property type="entry name" value="PENTACOTRIPEPTIDE-REPEAT REGION OF PRORP DOMAIN-CONTAINING PROTEIN"/>
    <property type="match status" value="1"/>
</dbReference>
<comment type="catalytic activity">
    <reaction evidence="1">
        <text>guanosine(46) in tRNA + S-adenosyl-L-methionine = N(7)-methylguanosine(46) in tRNA + S-adenosyl-L-homocysteine</text>
        <dbReference type="Rhea" id="RHEA:42708"/>
        <dbReference type="Rhea" id="RHEA-COMP:10188"/>
        <dbReference type="Rhea" id="RHEA-COMP:10189"/>
        <dbReference type="ChEBI" id="CHEBI:57856"/>
        <dbReference type="ChEBI" id="CHEBI:59789"/>
        <dbReference type="ChEBI" id="CHEBI:74269"/>
        <dbReference type="ChEBI" id="CHEBI:74480"/>
        <dbReference type="EC" id="2.1.1.33"/>
    </reaction>
</comment>
<dbReference type="Pfam" id="PF02390">
    <property type="entry name" value="Methyltransf_4"/>
    <property type="match status" value="1"/>
</dbReference>
<evidence type="ECO:0000313" key="8">
    <source>
        <dbReference type="EMBL" id="QEK37854.1"/>
    </source>
</evidence>
<organism evidence="8 9">
    <name type="scientific">Candidatus Cytomitobacter indipagum</name>
    <dbReference type="NCBI Taxonomy" id="2601575"/>
    <lineage>
        <taxon>Bacteria</taxon>
        <taxon>Pseudomonadati</taxon>
        <taxon>Pseudomonadota</taxon>
        <taxon>Alphaproteobacteria</taxon>
        <taxon>Holosporales</taxon>
        <taxon>Holosporaceae</taxon>
        <taxon>Candidatus Cytomitobacter</taxon>
    </lineage>
</organism>
<comment type="function">
    <text evidence="2">Catalyzes the formation of N(7)-methylguanine at position 46 (m7G46) in tRNA.</text>
</comment>
<dbReference type="GO" id="GO:0008176">
    <property type="term" value="F:tRNA (guanine(46)-N7)-methyltransferase activity"/>
    <property type="evidence" value="ECO:0007669"/>
    <property type="project" value="UniProtKB-EC"/>
</dbReference>
<sequence length="209" mass="24127">MTWTCGRSRKLKNNLAKNCEKNICNNENIRDVINNIPKEKKLCLDIGFGSGASVMQTLKDENTVVVGCEIFKPAILQTLMSVNDNSKVFLFMSFIDDLIKKIPSCSFDEIKMLCPDPWPKYKHRMRRCYNIYNFDLKIARILKGKGKFIMASDISEMTLNMVKLFDSPIFNIECNKYTDYDSCPHKTDYCRKGFRAGRDVNEMISIKAI</sequence>
<proteinExistence type="predicted"/>
<evidence type="ECO:0000256" key="6">
    <source>
        <dbReference type="ARBA" id="ARBA00022691"/>
    </source>
</evidence>
<dbReference type="SUPFAM" id="SSF53335">
    <property type="entry name" value="S-adenosyl-L-methionine-dependent methyltransferases"/>
    <property type="match status" value="1"/>
</dbReference>
<accession>A0A5C0UFM8</accession>
<dbReference type="EC" id="2.1.1.33" evidence="3"/>
<evidence type="ECO:0000256" key="2">
    <source>
        <dbReference type="ARBA" id="ARBA00003015"/>
    </source>
</evidence>
<evidence type="ECO:0000256" key="1">
    <source>
        <dbReference type="ARBA" id="ARBA00000142"/>
    </source>
</evidence>
<keyword evidence="6" id="KW-0949">S-adenosyl-L-methionine</keyword>
<protein>
    <recommendedName>
        <fullName evidence="3">tRNA (guanine(46)-N(7))-methyltransferase</fullName>
        <ecNumber evidence="3">2.1.1.33</ecNumber>
    </recommendedName>
</protein>
<evidence type="ECO:0000256" key="5">
    <source>
        <dbReference type="ARBA" id="ARBA00022679"/>
    </source>
</evidence>
<evidence type="ECO:0000256" key="4">
    <source>
        <dbReference type="ARBA" id="ARBA00022603"/>
    </source>
</evidence>
<reference evidence="8 9" key="1">
    <citation type="submission" date="2019-08" db="EMBL/GenBank/DDBJ databases">
        <title>Highly reduced genomes of protist endosymbionts show evolutionary convergence.</title>
        <authorList>
            <person name="George E."/>
            <person name="Husnik F."/>
            <person name="Tashyreva D."/>
            <person name="Prokopchuk G."/>
            <person name="Horak A."/>
            <person name="Kwong W.K."/>
            <person name="Lukes J."/>
            <person name="Keeling P.J."/>
        </authorList>
    </citation>
    <scope>NUCLEOTIDE SEQUENCE [LARGE SCALE GENOMIC DNA]</scope>
    <source>
        <strain evidence="8">1605</strain>
    </source>
</reference>
<dbReference type="Proteomes" id="UP000325155">
    <property type="component" value="Chromosome"/>
</dbReference>